<feature type="region of interest" description="Disordered" evidence="5">
    <location>
        <begin position="135"/>
        <end position="223"/>
    </location>
</feature>
<dbReference type="PANTHER" id="PTHR13612:SF0">
    <property type="entry name" value="ENHANCER OF MRNA-DECAPPING PROTEIN 3"/>
    <property type="match status" value="1"/>
</dbReference>
<dbReference type="InterPro" id="IPR019050">
    <property type="entry name" value="FDF_dom"/>
</dbReference>
<evidence type="ECO:0000259" key="7">
    <source>
        <dbReference type="PROSITE" id="PS51512"/>
    </source>
</evidence>
<evidence type="ECO:0000256" key="3">
    <source>
        <dbReference type="ARBA" id="ARBA00015797"/>
    </source>
</evidence>
<keyword evidence="4" id="KW-0963">Cytoplasm</keyword>
<dbReference type="Proteomes" id="UP000070501">
    <property type="component" value="Unassembled WGS sequence"/>
</dbReference>
<evidence type="ECO:0000259" key="6">
    <source>
        <dbReference type="PROSITE" id="PS51385"/>
    </source>
</evidence>
<feature type="compositionally biased region" description="Basic and acidic residues" evidence="5">
    <location>
        <begin position="353"/>
        <end position="380"/>
    </location>
</feature>
<dbReference type="SMART" id="SM01199">
    <property type="entry name" value="FDF"/>
    <property type="match status" value="1"/>
</dbReference>
<dbReference type="GO" id="GO:0000932">
    <property type="term" value="C:P-body"/>
    <property type="evidence" value="ECO:0007669"/>
    <property type="project" value="UniProtKB-SubCell"/>
</dbReference>
<organism evidence="8 9">
    <name type="scientific">Microdochium bolleyi</name>
    <dbReference type="NCBI Taxonomy" id="196109"/>
    <lineage>
        <taxon>Eukaryota</taxon>
        <taxon>Fungi</taxon>
        <taxon>Dikarya</taxon>
        <taxon>Ascomycota</taxon>
        <taxon>Pezizomycotina</taxon>
        <taxon>Sordariomycetes</taxon>
        <taxon>Xylariomycetidae</taxon>
        <taxon>Xylariales</taxon>
        <taxon>Microdochiaceae</taxon>
        <taxon>Microdochium</taxon>
    </lineage>
</organism>
<dbReference type="Gene3D" id="3.40.50.10260">
    <property type="entry name" value="YjeF N-terminal domain"/>
    <property type="match status" value="1"/>
</dbReference>
<dbReference type="InterPro" id="IPR036652">
    <property type="entry name" value="YjeF_N_dom_sf"/>
</dbReference>
<feature type="compositionally biased region" description="Low complexity" evidence="5">
    <location>
        <begin position="190"/>
        <end position="200"/>
    </location>
</feature>
<name>A0A136JKH5_9PEZI</name>
<feature type="compositionally biased region" description="Basic residues" evidence="5">
    <location>
        <begin position="201"/>
        <end position="215"/>
    </location>
</feature>
<dbReference type="OrthoDB" id="10030313at2759"/>
<dbReference type="STRING" id="196109.A0A136JKH5"/>
<evidence type="ECO:0000256" key="1">
    <source>
        <dbReference type="ARBA" id="ARBA00004201"/>
    </source>
</evidence>
<keyword evidence="9" id="KW-1185">Reference proteome</keyword>
<dbReference type="InterPro" id="IPR025762">
    <property type="entry name" value="DFDF"/>
</dbReference>
<proteinExistence type="inferred from homology"/>
<accession>A0A136JKH5</accession>
<dbReference type="PROSITE" id="PS51385">
    <property type="entry name" value="YJEF_N"/>
    <property type="match status" value="1"/>
</dbReference>
<feature type="domain" description="DFDF" evidence="7">
    <location>
        <begin position="276"/>
        <end position="312"/>
    </location>
</feature>
<dbReference type="GO" id="GO:0003729">
    <property type="term" value="F:mRNA binding"/>
    <property type="evidence" value="ECO:0007669"/>
    <property type="project" value="TreeGrafter"/>
</dbReference>
<feature type="region of interest" description="Disordered" evidence="5">
    <location>
        <begin position="314"/>
        <end position="418"/>
    </location>
</feature>
<comment type="similarity">
    <text evidence="2">Belongs to the EDC3 family.</text>
</comment>
<feature type="domain" description="YjeF N-terminal" evidence="6">
    <location>
        <begin position="454"/>
        <end position="705"/>
    </location>
</feature>
<sequence length="733" mass="79423">MAASYIAPWAGKQVIVELAAPPHERIQGTIADLVPQSHLGLQNAYYLSSGQMLLHLTIASSNIRDLQILPAAPEPQHSRNNSSFNIPSFTSPVPTQQQNGSHTFHDPAIISMNEKPGKTTLLNKTVQPAPIITNRPRNSVVIPNPADRMTFSSPDQTDTTTTAGPVAELQAAVVDPTRLDTTDDDEVLGTPTAATPQAPTRKGKGNRNRSRKKGRNGQQENDDIQAVQAKTTNQGKGWRQTPILESTSSFQPFAALRKAQKARGSAALNGENGWASEDVTDVQGAGDFDFEGELAKFDKRTIFNEMQKQDDVDESLRLVGHNRLPKSKPGTAGGKNLHYSENVLDLPSGSASKLKETPDDFWKSEADEGILGHDGEKLSGREGGSGRTSRLRGESRVSSSRRSQSRKASGTATMGGAAGLPIRVNSSLATHSAGQGFYAVPSNRRVETVTHLQMLVVENVAQNDFELTEDLMAENAGRSIAEVAMKALQEPAMKLRKESTPNYHIPTIAILAGNNKSGIRAVASGRHLRNRGINVLVTVVGIERERDLLDDLRKQIRLFRNFGGLVTTSGGLYEQLAKSNDSLSSSPQASVTLIIDALLGLTISFEELRKSEQATTYELMQWANRNDAFVMAVDIPSGIEPSSGKVNVIDGAKLYVHPRYVVALGVPKQGLLRAIEMGEDQGDVFMVDEWKLYLADIGLGALVWRKAGTKIRKGVDFDGNGVLELRYQPPPSA</sequence>
<feature type="compositionally biased region" description="Polar residues" evidence="5">
    <location>
        <begin position="150"/>
        <end position="163"/>
    </location>
</feature>
<dbReference type="EMBL" id="KQ964245">
    <property type="protein sequence ID" value="KXJ97651.1"/>
    <property type="molecule type" value="Genomic_DNA"/>
</dbReference>
<comment type="subcellular location">
    <subcellularLocation>
        <location evidence="1">Cytoplasm</location>
        <location evidence="1">P-body</location>
    </subcellularLocation>
</comment>
<dbReference type="Pfam" id="PF09532">
    <property type="entry name" value="FDF"/>
    <property type="match status" value="1"/>
</dbReference>
<dbReference type="GO" id="GO:0033962">
    <property type="term" value="P:P-body assembly"/>
    <property type="evidence" value="ECO:0007669"/>
    <property type="project" value="TreeGrafter"/>
</dbReference>
<evidence type="ECO:0000256" key="5">
    <source>
        <dbReference type="SAM" id="MobiDB-lite"/>
    </source>
</evidence>
<evidence type="ECO:0000313" key="9">
    <source>
        <dbReference type="Proteomes" id="UP000070501"/>
    </source>
</evidence>
<reference evidence="9" key="1">
    <citation type="submission" date="2016-02" db="EMBL/GenBank/DDBJ databases">
        <title>Draft genome sequence of Microdochium bolleyi, a fungal endophyte of beachgrass.</title>
        <authorList>
            <consortium name="DOE Joint Genome Institute"/>
            <person name="David A.S."/>
            <person name="May G."/>
            <person name="Haridas S."/>
            <person name="Lim J."/>
            <person name="Wang M."/>
            <person name="Labutti K."/>
            <person name="Lipzen A."/>
            <person name="Barry K."/>
            <person name="Grigoriev I.V."/>
        </authorList>
    </citation>
    <scope>NUCLEOTIDE SEQUENCE [LARGE SCALE GENOMIC DNA]</scope>
    <source>
        <strain evidence="9">J235TASD1</strain>
    </source>
</reference>
<dbReference type="SUPFAM" id="SSF64153">
    <property type="entry name" value="YjeF N-terminal domain-like"/>
    <property type="match status" value="1"/>
</dbReference>
<dbReference type="InParanoid" id="A0A136JKH5"/>
<protein>
    <recommendedName>
        <fullName evidence="3">Enhancer of mRNA-decapping protein 3</fullName>
    </recommendedName>
</protein>
<evidence type="ECO:0000313" key="8">
    <source>
        <dbReference type="EMBL" id="KXJ97651.1"/>
    </source>
</evidence>
<feature type="compositionally biased region" description="Low complexity" evidence="5">
    <location>
        <begin position="396"/>
        <end position="415"/>
    </location>
</feature>
<gene>
    <name evidence="8" type="ORF">Micbo1qcDRAFT_192053</name>
</gene>
<dbReference type="PROSITE" id="PS51512">
    <property type="entry name" value="DFDF"/>
    <property type="match status" value="1"/>
</dbReference>
<dbReference type="AlphaFoldDB" id="A0A136JKH5"/>
<dbReference type="GO" id="GO:0031087">
    <property type="term" value="P:deadenylation-independent decapping of nuclear-transcribed mRNA"/>
    <property type="evidence" value="ECO:0007669"/>
    <property type="project" value="TreeGrafter"/>
</dbReference>
<dbReference type="Pfam" id="PF03853">
    <property type="entry name" value="YjeF_N"/>
    <property type="match status" value="1"/>
</dbReference>
<dbReference type="FunCoup" id="A0A136JKH5">
    <property type="interactions" value="131"/>
</dbReference>
<dbReference type="PANTHER" id="PTHR13612">
    <property type="entry name" value="ENHANCER OF MRNA-DECAPPING PROTEIN 3"/>
    <property type="match status" value="1"/>
</dbReference>
<evidence type="ECO:0000256" key="2">
    <source>
        <dbReference type="ARBA" id="ARBA00006610"/>
    </source>
</evidence>
<dbReference type="InterPro" id="IPR004443">
    <property type="entry name" value="YjeF_N_dom"/>
</dbReference>
<evidence type="ECO:0000256" key="4">
    <source>
        <dbReference type="ARBA" id="ARBA00022490"/>
    </source>
</evidence>